<keyword evidence="4" id="KW-0547">Nucleotide-binding</keyword>
<dbReference type="GO" id="GO:0005886">
    <property type="term" value="C:plasma membrane"/>
    <property type="evidence" value="ECO:0007669"/>
    <property type="project" value="TreeGrafter"/>
</dbReference>
<dbReference type="SUPFAM" id="SSF81653">
    <property type="entry name" value="Calcium ATPase, transduction domain A"/>
    <property type="match status" value="1"/>
</dbReference>
<keyword evidence="7 9" id="KW-1133">Transmembrane helix</keyword>
<evidence type="ECO:0000256" key="1">
    <source>
        <dbReference type="ARBA" id="ARBA00004141"/>
    </source>
</evidence>
<dbReference type="PRINTS" id="PR00119">
    <property type="entry name" value="CATATPASE"/>
</dbReference>
<dbReference type="EMBL" id="MFUU01000022">
    <property type="protein sequence ID" value="OGI85626.1"/>
    <property type="molecule type" value="Genomic_DNA"/>
</dbReference>
<comment type="caution">
    <text evidence="11">The sequence shown here is derived from an EMBL/GenBank/DDBJ whole genome shotgun (WGS) entry which is preliminary data.</text>
</comment>
<evidence type="ECO:0000313" key="11">
    <source>
        <dbReference type="EMBL" id="OGI85626.1"/>
    </source>
</evidence>
<feature type="transmembrane region" description="Helical" evidence="9">
    <location>
        <begin position="736"/>
        <end position="758"/>
    </location>
</feature>
<dbReference type="PROSITE" id="PS00154">
    <property type="entry name" value="ATPASE_E1_E2"/>
    <property type="match status" value="1"/>
</dbReference>
<evidence type="ECO:0000256" key="2">
    <source>
        <dbReference type="ARBA" id="ARBA00005675"/>
    </source>
</evidence>
<evidence type="ECO:0000256" key="6">
    <source>
        <dbReference type="ARBA" id="ARBA00022967"/>
    </source>
</evidence>
<dbReference type="Gene3D" id="3.40.1110.10">
    <property type="entry name" value="Calcium-transporting ATPase, cytoplasmic domain N"/>
    <property type="match status" value="1"/>
</dbReference>
<dbReference type="SFLD" id="SFLDG00002">
    <property type="entry name" value="C1.7:_P-type_atpase_like"/>
    <property type="match status" value="1"/>
</dbReference>
<dbReference type="InterPro" id="IPR059000">
    <property type="entry name" value="ATPase_P-type_domA"/>
</dbReference>
<evidence type="ECO:0000313" key="12">
    <source>
        <dbReference type="Proteomes" id="UP000179352"/>
    </source>
</evidence>
<dbReference type="SMART" id="SM00831">
    <property type="entry name" value="Cation_ATPase_N"/>
    <property type="match status" value="1"/>
</dbReference>
<feature type="transmembrane region" description="Helical" evidence="9">
    <location>
        <begin position="837"/>
        <end position="860"/>
    </location>
</feature>
<dbReference type="InterPro" id="IPR050510">
    <property type="entry name" value="Cation_transp_ATPase_P-type"/>
</dbReference>
<dbReference type="InterPro" id="IPR023214">
    <property type="entry name" value="HAD_sf"/>
</dbReference>
<gene>
    <name evidence="11" type="ORF">A3A01_01260</name>
</gene>
<dbReference type="PANTHER" id="PTHR43294">
    <property type="entry name" value="SODIUM/POTASSIUM-TRANSPORTING ATPASE SUBUNIT ALPHA"/>
    <property type="match status" value="1"/>
</dbReference>
<accession>A0A1F6WUS7</accession>
<feature type="transmembrane region" description="Helical" evidence="9">
    <location>
        <begin position="666"/>
        <end position="690"/>
    </location>
</feature>
<dbReference type="GO" id="GO:0006883">
    <property type="term" value="P:intracellular sodium ion homeostasis"/>
    <property type="evidence" value="ECO:0007669"/>
    <property type="project" value="TreeGrafter"/>
</dbReference>
<proteinExistence type="inferred from homology"/>
<evidence type="ECO:0000259" key="10">
    <source>
        <dbReference type="SMART" id="SM00831"/>
    </source>
</evidence>
<feature type="transmembrane region" description="Helical" evidence="9">
    <location>
        <begin position="273"/>
        <end position="301"/>
    </location>
</feature>
<dbReference type="InterPro" id="IPR036412">
    <property type="entry name" value="HAD-like_sf"/>
</dbReference>
<reference evidence="11 12" key="1">
    <citation type="journal article" date="2016" name="Nat. Commun.">
        <title>Thousands of microbial genomes shed light on interconnected biogeochemical processes in an aquifer system.</title>
        <authorList>
            <person name="Anantharaman K."/>
            <person name="Brown C.T."/>
            <person name="Hug L.A."/>
            <person name="Sharon I."/>
            <person name="Castelle C.J."/>
            <person name="Probst A.J."/>
            <person name="Thomas B.C."/>
            <person name="Singh A."/>
            <person name="Wilkins M.J."/>
            <person name="Karaoz U."/>
            <person name="Brodie E.L."/>
            <person name="Williams K.H."/>
            <person name="Hubbard S.S."/>
            <person name="Banfield J.F."/>
        </authorList>
    </citation>
    <scope>NUCLEOTIDE SEQUENCE [LARGE SCALE GENOMIC DNA]</scope>
</reference>
<dbReference type="InterPro" id="IPR018303">
    <property type="entry name" value="ATPase_P-typ_P_site"/>
</dbReference>
<dbReference type="Pfam" id="PF00689">
    <property type="entry name" value="Cation_ATPase_C"/>
    <property type="match status" value="1"/>
</dbReference>
<organism evidence="11 12">
    <name type="scientific">Candidatus Nomurabacteria bacterium RIFCSPLOWO2_01_FULL_39_17</name>
    <dbReference type="NCBI Taxonomy" id="1801770"/>
    <lineage>
        <taxon>Bacteria</taxon>
        <taxon>Candidatus Nomuraibacteriota</taxon>
    </lineage>
</organism>
<evidence type="ECO:0000256" key="3">
    <source>
        <dbReference type="ARBA" id="ARBA00022692"/>
    </source>
</evidence>
<dbReference type="GO" id="GO:0036376">
    <property type="term" value="P:sodium ion export across plasma membrane"/>
    <property type="evidence" value="ECO:0007669"/>
    <property type="project" value="TreeGrafter"/>
</dbReference>
<dbReference type="GO" id="GO:0016887">
    <property type="term" value="F:ATP hydrolysis activity"/>
    <property type="evidence" value="ECO:0007669"/>
    <property type="project" value="InterPro"/>
</dbReference>
<dbReference type="SFLD" id="SFLDS00003">
    <property type="entry name" value="Haloacid_Dehalogenase"/>
    <property type="match status" value="1"/>
</dbReference>
<dbReference type="Pfam" id="PF00702">
    <property type="entry name" value="Hydrolase"/>
    <property type="match status" value="1"/>
</dbReference>
<dbReference type="GO" id="GO:0005524">
    <property type="term" value="F:ATP binding"/>
    <property type="evidence" value="ECO:0007669"/>
    <property type="project" value="UniProtKB-KW"/>
</dbReference>
<keyword evidence="5" id="KW-0067">ATP-binding</keyword>
<dbReference type="PRINTS" id="PR00120">
    <property type="entry name" value="HATPASE"/>
</dbReference>
<dbReference type="GO" id="GO:0030007">
    <property type="term" value="P:intracellular potassium ion homeostasis"/>
    <property type="evidence" value="ECO:0007669"/>
    <property type="project" value="TreeGrafter"/>
</dbReference>
<dbReference type="SUPFAM" id="SSF56784">
    <property type="entry name" value="HAD-like"/>
    <property type="match status" value="1"/>
</dbReference>
<evidence type="ECO:0000256" key="9">
    <source>
        <dbReference type="SAM" id="Phobius"/>
    </source>
</evidence>
<dbReference type="InterPro" id="IPR004014">
    <property type="entry name" value="ATPase_P-typ_cation-transptr_N"/>
</dbReference>
<evidence type="ECO:0000256" key="4">
    <source>
        <dbReference type="ARBA" id="ARBA00022741"/>
    </source>
</evidence>
<name>A0A1F6WUS7_9BACT</name>
<dbReference type="SUPFAM" id="SSF81665">
    <property type="entry name" value="Calcium ATPase, transmembrane domain M"/>
    <property type="match status" value="1"/>
</dbReference>
<protein>
    <recommendedName>
        <fullName evidence="10">Cation-transporting P-type ATPase N-terminal domain-containing protein</fullName>
    </recommendedName>
</protein>
<comment type="similarity">
    <text evidence="2">Belongs to the cation transport ATPase (P-type) (TC 3.A.3) family. Type IIA subfamily.</text>
</comment>
<feature type="transmembrane region" description="Helical" evidence="9">
    <location>
        <begin position="770"/>
        <end position="787"/>
    </location>
</feature>
<dbReference type="InterPro" id="IPR008250">
    <property type="entry name" value="ATPase_P-typ_transduc_dom_A_sf"/>
</dbReference>
<dbReference type="InterPro" id="IPR006068">
    <property type="entry name" value="ATPase_P-typ_cation-transptr_C"/>
</dbReference>
<dbReference type="Pfam" id="PF00690">
    <property type="entry name" value="Cation_ATPase_N"/>
    <property type="match status" value="1"/>
</dbReference>
<evidence type="ECO:0000256" key="8">
    <source>
        <dbReference type="ARBA" id="ARBA00023136"/>
    </source>
</evidence>
<keyword evidence="8 9" id="KW-0472">Membrane</keyword>
<dbReference type="Proteomes" id="UP000179352">
    <property type="component" value="Unassembled WGS sequence"/>
</dbReference>
<dbReference type="InterPro" id="IPR023299">
    <property type="entry name" value="ATPase_P-typ_cyto_dom_N"/>
</dbReference>
<dbReference type="InterPro" id="IPR001757">
    <property type="entry name" value="P_typ_ATPase"/>
</dbReference>
<dbReference type="GO" id="GO:1902600">
    <property type="term" value="P:proton transmembrane transport"/>
    <property type="evidence" value="ECO:0007669"/>
    <property type="project" value="TreeGrafter"/>
</dbReference>
<dbReference type="Pfam" id="PF00122">
    <property type="entry name" value="E1-E2_ATPase"/>
    <property type="match status" value="1"/>
</dbReference>
<dbReference type="Gene3D" id="1.20.1110.10">
    <property type="entry name" value="Calcium-transporting ATPase, transmembrane domain"/>
    <property type="match status" value="1"/>
</dbReference>
<dbReference type="Gene3D" id="3.40.50.1000">
    <property type="entry name" value="HAD superfamily/HAD-like"/>
    <property type="match status" value="1"/>
</dbReference>
<feature type="transmembrane region" description="Helical" evidence="9">
    <location>
        <begin position="246"/>
        <end position="267"/>
    </location>
</feature>
<dbReference type="GO" id="GO:0005391">
    <property type="term" value="F:P-type sodium:potassium-exchanging transporter activity"/>
    <property type="evidence" value="ECO:0007669"/>
    <property type="project" value="TreeGrafter"/>
</dbReference>
<feature type="transmembrane region" description="Helical" evidence="9">
    <location>
        <begin position="86"/>
        <end position="105"/>
    </location>
</feature>
<dbReference type="AlphaFoldDB" id="A0A1F6WUS7"/>
<dbReference type="Gene3D" id="2.70.150.10">
    <property type="entry name" value="Calcium-transporting ATPase, cytoplasmic transduction domain A"/>
    <property type="match status" value="1"/>
</dbReference>
<feature type="transmembrane region" description="Helical" evidence="9">
    <location>
        <begin position="807"/>
        <end position="825"/>
    </location>
</feature>
<dbReference type="InterPro" id="IPR023298">
    <property type="entry name" value="ATPase_P-typ_TM_dom_sf"/>
</dbReference>
<evidence type="ECO:0000256" key="7">
    <source>
        <dbReference type="ARBA" id="ARBA00022989"/>
    </source>
</evidence>
<dbReference type="PANTHER" id="PTHR43294:SF20">
    <property type="entry name" value="P-TYPE ATPASE"/>
    <property type="match status" value="1"/>
</dbReference>
<dbReference type="SUPFAM" id="SSF81660">
    <property type="entry name" value="Metal cation-transporting ATPase, ATP-binding domain N"/>
    <property type="match status" value="1"/>
</dbReference>
<dbReference type="STRING" id="1801770.A3A01_01260"/>
<feature type="transmembrane region" description="Helical" evidence="9">
    <location>
        <begin position="57"/>
        <end position="80"/>
    </location>
</feature>
<feature type="domain" description="Cation-transporting P-type ATPase N-terminal" evidence="10">
    <location>
        <begin position="9"/>
        <end position="82"/>
    </location>
</feature>
<dbReference type="InterPro" id="IPR044492">
    <property type="entry name" value="P_typ_ATPase_HD_dom"/>
</dbReference>
<dbReference type="GO" id="GO:1990573">
    <property type="term" value="P:potassium ion import across plasma membrane"/>
    <property type="evidence" value="ECO:0007669"/>
    <property type="project" value="TreeGrafter"/>
</dbReference>
<dbReference type="NCBIfam" id="TIGR01494">
    <property type="entry name" value="ATPase_P-type"/>
    <property type="match status" value="2"/>
</dbReference>
<dbReference type="SFLD" id="SFLDF00027">
    <property type="entry name" value="p-type_atpase"/>
    <property type="match status" value="1"/>
</dbReference>
<keyword evidence="3 9" id="KW-0812">Transmembrane</keyword>
<sequence>MERKNILAQPWSISVADIFTELKTGSNGLSEKEIVGRQNTYGKNLFKNHEKRSVVSILLKQFISPLIFILIGATVITFLLKEWVETFVIGGAVIINAGLGFYREYHAEHILEKLSSFIKDRAIVVRDGREQEVDSEVLVPGDIIKLSYGNRVPADARLININNISLDEAILTGESQSTQKSLNLIEGYSVVAERVNIAHAGTLVVDGFGTGVVVATGNNTEVGKIAGLVSGTSRAKTPIQKGVEKLAWIIFAVVMVIVTGIFILGIWRGEQLFEMLVLSIAVAVGAVPEALPIALTVILSVGAERIAKKKGILRTLIAAETLGSTSIIMTDKTGTLTEANMRLVGIYTTDELLTGNTNSKKYDKKSQELLELAVKNIDVLIENPNEQVSLWSFKGKPFEVNIIKTARENGIDISRIKQTGFSPIIIPFNSTHKFSVSRAADIFTIMGAPDVLLTRAKINKEDFLKIESWIIQASNEGKRLIAVATVQSKSDISISEVQNITFVGILAFYDPVRPKISATIKKIEALGTKVIMITGDLKGTAVAVAKELDWKISEDQVITGHEIEVLSDEELIKIIPYKKIFARVTPEDKLRIGMLYRRLGEVVAMTGDGVNDAPALKAMDIGVALGSGSDVAKGVADLVLLDDNFEIISMAIHEGRRILVNIRKTFVYLMSNSLDEVFVVSGSLIAGIALPLTALQIIWVNLFTGSLPALAFAYDEDFDHEMSKKHTLKSIFTSEVNILTFGIGITSSSLLFLMYYGLIKYGVEINLARSVFFVCFASYILVIAFSFRSLHKPLFSYPIFSNKKLNWGIIVAVVVLVATMSIPSFRSLFELAPIPFVWMWFILGWLILNVALVEGAKFAFRRKHK</sequence>
<evidence type="ECO:0000256" key="5">
    <source>
        <dbReference type="ARBA" id="ARBA00022840"/>
    </source>
</evidence>
<keyword evidence="6" id="KW-1278">Translocase</keyword>
<comment type="subcellular location">
    <subcellularLocation>
        <location evidence="1">Membrane</location>
        <topology evidence="1">Multi-pass membrane protein</topology>
    </subcellularLocation>
</comment>